<dbReference type="Gene3D" id="3.60.20.10">
    <property type="entry name" value="Glutamine Phosphoribosylpyrophosphate, subunit 1, domain 1"/>
    <property type="match status" value="1"/>
</dbReference>
<feature type="binding site" evidence="9">
    <location>
        <position position="291"/>
    </location>
    <ligand>
        <name>ATP</name>
        <dbReference type="ChEBI" id="CHEBI:30616"/>
    </ligand>
</feature>
<evidence type="ECO:0000256" key="7">
    <source>
        <dbReference type="ARBA" id="ARBA00048741"/>
    </source>
</evidence>
<evidence type="ECO:0000256" key="3">
    <source>
        <dbReference type="ARBA" id="ARBA00012737"/>
    </source>
</evidence>
<dbReference type="PANTHER" id="PTHR43284">
    <property type="entry name" value="ASPARAGINE SYNTHETASE (GLUTAMINE-HYDROLYZING)"/>
    <property type="match status" value="1"/>
</dbReference>
<evidence type="ECO:0000313" key="13">
    <source>
        <dbReference type="Proteomes" id="UP000290889"/>
    </source>
</evidence>
<evidence type="ECO:0000256" key="10">
    <source>
        <dbReference type="PIRSR" id="PIRSR001589-3"/>
    </source>
</evidence>
<keyword evidence="8" id="KW-0028">Amino-acid biosynthesis</keyword>
<dbReference type="InterPro" id="IPR051786">
    <property type="entry name" value="ASN_synthetase/amidase"/>
</dbReference>
<dbReference type="InterPro" id="IPR001962">
    <property type="entry name" value="Asn_synthase"/>
</dbReference>
<proteinExistence type="inferred from homology"/>
<feature type="site" description="Important for beta-aspartyl-AMP intermediate formation" evidence="10">
    <location>
        <position position="367"/>
    </location>
</feature>
<keyword evidence="8" id="KW-0061">Asparagine biosynthesis</keyword>
<keyword evidence="6 8" id="KW-0315">Glutamine amidotransferase</keyword>
<dbReference type="Pfam" id="PF13537">
    <property type="entry name" value="GATase_7"/>
    <property type="match status" value="1"/>
</dbReference>
<dbReference type="Proteomes" id="UP000290889">
    <property type="component" value="Chromosome"/>
</dbReference>
<comment type="catalytic activity">
    <reaction evidence="7">
        <text>L-aspartate + L-glutamine + ATP + H2O = L-asparagine + L-glutamate + AMP + diphosphate + H(+)</text>
        <dbReference type="Rhea" id="RHEA:12228"/>
        <dbReference type="ChEBI" id="CHEBI:15377"/>
        <dbReference type="ChEBI" id="CHEBI:15378"/>
        <dbReference type="ChEBI" id="CHEBI:29985"/>
        <dbReference type="ChEBI" id="CHEBI:29991"/>
        <dbReference type="ChEBI" id="CHEBI:30616"/>
        <dbReference type="ChEBI" id="CHEBI:33019"/>
        <dbReference type="ChEBI" id="CHEBI:58048"/>
        <dbReference type="ChEBI" id="CHEBI:58359"/>
        <dbReference type="ChEBI" id="CHEBI:456215"/>
        <dbReference type="EC" id="6.3.5.4"/>
    </reaction>
</comment>
<keyword evidence="5 9" id="KW-0067">ATP-binding</keyword>
<dbReference type="InterPro" id="IPR014729">
    <property type="entry name" value="Rossmann-like_a/b/a_fold"/>
</dbReference>
<name>A0A411E867_9FLAO</name>
<keyword evidence="13" id="KW-1185">Reference proteome</keyword>
<dbReference type="InterPro" id="IPR029055">
    <property type="entry name" value="Ntn_hydrolases_N"/>
</dbReference>
<dbReference type="AlphaFoldDB" id="A0A411E867"/>
<dbReference type="CDD" id="cd01991">
    <property type="entry name" value="Asn_synthase_B_C"/>
    <property type="match status" value="1"/>
</dbReference>
<dbReference type="PANTHER" id="PTHR43284:SF1">
    <property type="entry name" value="ASPARAGINE SYNTHETASE"/>
    <property type="match status" value="1"/>
</dbReference>
<reference evidence="12 13" key="1">
    <citation type="submission" date="2019-01" db="EMBL/GenBank/DDBJ databases">
        <title>Muriicola soli sp. nov., isolated from soil.</title>
        <authorList>
            <person name="Kang H.J."/>
            <person name="Kim S.B."/>
        </authorList>
    </citation>
    <scope>NUCLEOTIDE SEQUENCE [LARGE SCALE GENOMIC DNA]</scope>
    <source>
        <strain evidence="12 13">MMS17-SY002</strain>
    </source>
</reference>
<evidence type="ECO:0000256" key="8">
    <source>
        <dbReference type="PIRSR" id="PIRSR001589-1"/>
    </source>
</evidence>
<comment type="pathway">
    <text evidence="1">Amino-acid biosynthesis; L-asparagine biosynthesis; L-asparagine from L-aspartate (L-Gln route): step 1/1.</text>
</comment>
<dbReference type="GO" id="GO:0006529">
    <property type="term" value="P:asparagine biosynthetic process"/>
    <property type="evidence" value="ECO:0007669"/>
    <property type="project" value="UniProtKB-KW"/>
</dbReference>
<dbReference type="Gene3D" id="3.40.50.620">
    <property type="entry name" value="HUPs"/>
    <property type="match status" value="1"/>
</dbReference>
<evidence type="ECO:0000256" key="5">
    <source>
        <dbReference type="ARBA" id="ARBA00022840"/>
    </source>
</evidence>
<evidence type="ECO:0000256" key="2">
    <source>
        <dbReference type="ARBA" id="ARBA00005752"/>
    </source>
</evidence>
<dbReference type="SUPFAM" id="SSF56235">
    <property type="entry name" value="N-terminal nucleophile aminohydrolases (Ntn hydrolases)"/>
    <property type="match status" value="1"/>
</dbReference>
<evidence type="ECO:0000313" key="12">
    <source>
        <dbReference type="EMBL" id="QBA63879.1"/>
    </source>
</evidence>
<evidence type="ECO:0000256" key="9">
    <source>
        <dbReference type="PIRSR" id="PIRSR001589-2"/>
    </source>
</evidence>
<feature type="domain" description="Glutamine amidotransferase type-2" evidence="11">
    <location>
        <begin position="2"/>
        <end position="213"/>
    </location>
</feature>
<dbReference type="InterPro" id="IPR033738">
    <property type="entry name" value="AsnB_N"/>
</dbReference>
<dbReference type="RefSeq" id="WP_129603288.1">
    <property type="nucleotide sequence ID" value="NZ_CP035544.1"/>
</dbReference>
<comment type="similarity">
    <text evidence="2">Belongs to the asparagine synthetase family.</text>
</comment>
<sequence>MCGIAGFYKAIGLLEIRKETLRRMLTRIKHRGPDESGIYLNDQIGLGSVRLSIVDLSTGTMPLANENDTQWIVFNGEIFNYVELRAELENLGHHFETSSDTEVIVHMYDEYGPEFVNKLNGQFAIAIWDKQKEQLFLVRDRVGIRPLFYTELGDTFLFTSEIKALLEYPGIELQLSPKALSQYCTFWTSLSPLTAFEGIYELPPGCYMTIKNDKKEIVKYWELPMQKPGSYTYSNAEEAAEAFEEVFEDAIRVRLRADVPVAAYLSGGIDSSVTTAFIKQIVANNLQTFSIGFDEKDYDESSFQNIAATYFNTQHSSVSCSSYDIASHFEDVIWHAEAPLLRTAPTPMSLLAKSVRDHQIKVVITGEGADELLGGYNIFKETKIRHFWAKDPSSKYRPLLLTKLYPYLPQMKGAKSNVLKMFFGYKLAETKHPLYSHLLRWNNTSRIKNYLSDTYKNALKEYNSLSEVELAYNGKLEGHDFLTKAQRIELDIFMSGYLLSSQGDRMAMAHSVEGRYPFLDYRVVEFCMTLDPDLKLNGLNEKYLLKKMMKGRIPDPILNRPKQAYRAPIKSVFIADKTPAYVEEMLSEKTITKAGIFNPKHVKQLLEKMQTKKVVSEIDNMALTAILSTQLLYDKFVLRNIPALAEGDLISLNKCILDI</sequence>
<evidence type="ECO:0000259" key="11">
    <source>
        <dbReference type="PROSITE" id="PS51278"/>
    </source>
</evidence>
<organism evidence="12 13">
    <name type="scientific">Muriicola soli</name>
    <dbReference type="NCBI Taxonomy" id="2507538"/>
    <lineage>
        <taxon>Bacteria</taxon>
        <taxon>Pseudomonadati</taxon>
        <taxon>Bacteroidota</taxon>
        <taxon>Flavobacteriia</taxon>
        <taxon>Flavobacteriales</taxon>
        <taxon>Flavobacteriaceae</taxon>
        <taxon>Muriicola</taxon>
    </lineage>
</organism>
<evidence type="ECO:0000256" key="1">
    <source>
        <dbReference type="ARBA" id="ARBA00005187"/>
    </source>
</evidence>
<evidence type="ECO:0000256" key="6">
    <source>
        <dbReference type="ARBA" id="ARBA00022962"/>
    </source>
</evidence>
<protein>
    <recommendedName>
        <fullName evidence="3">asparagine synthase (glutamine-hydrolyzing)</fullName>
        <ecNumber evidence="3">6.3.5.4</ecNumber>
    </recommendedName>
</protein>
<dbReference type="NCBIfam" id="TIGR01536">
    <property type="entry name" value="asn_synth_AEB"/>
    <property type="match status" value="1"/>
</dbReference>
<gene>
    <name evidence="12" type="primary">asnB</name>
    <name evidence="12" type="ORF">EQY75_04600</name>
</gene>
<dbReference type="OrthoDB" id="9763290at2"/>
<dbReference type="InterPro" id="IPR006426">
    <property type="entry name" value="Asn_synth_AEB"/>
</dbReference>
<dbReference type="CDD" id="cd00712">
    <property type="entry name" value="AsnB"/>
    <property type="match status" value="1"/>
</dbReference>
<evidence type="ECO:0000256" key="4">
    <source>
        <dbReference type="ARBA" id="ARBA00022741"/>
    </source>
</evidence>
<dbReference type="KEGG" id="mur:EQY75_04600"/>
<dbReference type="EMBL" id="CP035544">
    <property type="protein sequence ID" value="QBA63879.1"/>
    <property type="molecule type" value="Genomic_DNA"/>
</dbReference>
<keyword evidence="4 9" id="KW-0547">Nucleotide-binding</keyword>
<dbReference type="EC" id="6.3.5.4" evidence="3"/>
<dbReference type="PROSITE" id="PS51278">
    <property type="entry name" value="GATASE_TYPE_2"/>
    <property type="match status" value="1"/>
</dbReference>
<dbReference type="GO" id="GO:0005524">
    <property type="term" value="F:ATP binding"/>
    <property type="evidence" value="ECO:0007669"/>
    <property type="project" value="UniProtKB-KW"/>
</dbReference>
<dbReference type="Pfam" id="PF00733">
    <property type="entry name" value="Asn_synthase"/>
    <property type="match status" value="1"/>
</dbReference>
<dbReference type="GO" id="GO:0005829">
    <property type="term" value="C:cytosol"/>
    <property type="evidence" value="ECO:0007669"/>
    <property type="project" value="TreeGrafter"/>
</dbReference>
<feature type="binding site" evidence="9">
    <location>
        <position position="100"/>
    </location>
    <ligand>
        <name>L-glutamine</name>
        <dbReference type="ChEBI" id="CHEBI:58359"/>
    </ligand>
</feature>
<feature type="active site" description="For GATase activity" evidence="8">
    <location>
        <position position="2"/>
    </location>
</feature>
<keyword evidence="12" id="KW-0436">Ligase</keyword>
<accession>A0A411E867</accession>
<dbReference type="InterPro" id="IPR017932">
    <property type="entry name" value="GATase_2_dom"/>
</dbReference>
<dbReference type="GO" id="GO:0004066">
    <property type="term" value="F:asparagine synthase (glutamine-hydrolyzing) activity"/>
    <property type="evidence" value="ECO:0007669"/>
    <property type="project" value="UniProtKB-EC"/>
</dbReference>
<dbReference type="SUPFAM" id="SSF52402">
    <property type="entry name" value="Adenine nucleotide alpha hydrolases-like"/>
    <property type="match status" value="1"/>
</dbReference>
<dbReference type="PIRSF" id="PIRSF001589">
    <property type="entry name" value="Asn_synthetase_glu-h"/>
    <property type="match status" value="1"/>
</dbReference>